<sequence length="235" mass="26538">MIKGIYHAARSLETQNKNMERIANNLANLNTIGYKREGMFIQILNQLGGPQIKSPVDLTQGEVFETKNPLDIAIVGVGLFVVKTDKGYECIRNGNFQISPEGFLVDKEGRKVIGKNGEINLSEYKLDENNLLSISRNGEIKVGENSVDTLVIAKLDEDKYDYRKEGLNFDSISDIEELAEESEYQLLQGYLEESNVNPIQEMENMIRVSKDYESSYKMVITLDESLQKSVEIGKI</sequence>
<dbReference type="InterPro" id="IPR001444">
    <property type="entry name" value="Flag_bb_rod_N"/>
</dbReference>
<dbReference type="Pfam" id="PF06429">
    <property type="entry name" value="Flg_bbr_C"/>
    <property type="match status" value="1"/>
</dbReference>
<dbReference type="InterPro" id="IPR010930">
    <property type="entry name" value="Flg_bb/hook_C_dom"/>
</dbReference>
<evidence type="ECO:0000259" key="7">
    <source>
        <dbReference type="Pfam" id="PF22692"/>
    </source>
</evidence>
<dbReference type="PANTHER" id="PTHR30435:SF19">
    <property type="entry name" value="FLAGELLAR BASAL-BODY ROD PROTEIN FLGG"/>
    <property type="match status" value="1"/>
</dbReference>
<dbReference type="Pfam" id="PF00460">
    <property type="entry name" value="Flg_bb_rod"/>
    <property type="match status" value="1"/>
</dbReference>
<dbReference type="PANTHER" id="PTHR30435">
    <property type="entry name" value="FLAGELLAR PROTEIN"/>
    <property type="match status" value="1"/>
</dbReference>
<dbReference type="SUPFAM" id="SSF117143">
    <property type="entry name" value="Flagellar hook protein flgE"/>
    <property type="match status" value="1"/>
</dbReference>
<evidence type="ECO:0000256" key="4">
    <source>
        <dbReference type="RuleBase" id="RU362116"/>
    </source>
</evidence>
<name>A0A832DJY5_9BACT</name>
<proteinExistence type="inferred from homology"/>
<evidence type="ECO:0000256" key="1">
    <source>
        <dbReference type="ARBA" id="ARBA00004117"/>
    </source>
</evidence>
<organism evidence="8">
    <name type="scientific">Ignavibacterium album</name>
    <dbReference type="NCBI Taxonomy" id="591197"/>
    <lineage>
        <taxon>Bacteria</taxon>
        <taxon>Pseudomonadati</taxon>
        <taxon>Ignavibacteriota</taxon>
        <taxon>Ignavibacteria</taxon>
        <taxon>Ignavibacteriales</taxon>
        <taxon>Ignavibacteriaceae</taxon>
        <taxon>Ignavibacterium</taxon>
    </lineage>
</organism>
<keyword evidence="8" id="KW-0969">Cilium</keyword>
<dbReference type="NCBIfam" id="TIGR03506">
    <property type="entry name" value="FlgEFG_subfam"/>
    <property type="match status" value="1"/>
</dbReference>
<keyword evidence="3 4" id="KW-0975">Bacterial flagellum</keyword>
<dbReference type="GO" id="GO:0009425">
    <property type="term" value="C:bacterial-type flagellum basal body"/>
    <property type="evidence" value="ECO:0007669"/>
    <property type="project" value="UniProtKB-SubCell"/>
</dbReference>
<dbReference type="InterPro" id="IPR020013">
    <property type="entry name" value="Flagellar_FlgE/F/G"/>
</dbReference>
<evidence type="ECO:0000259" key="5">
    <source>
        <dbReference type="Pfam" id="PF00460"/>
    </source>
</evidence>
<comment type="subcellular location">
    <subcellularLocation>
        <location evidence="1 4">Bacterial flagellum basal body</location>
    </subcellularLocation>
</comment>
<evidence type="ECO:0000256" key="2">
    <source>
        <dbReference type="ARBA" id="ARBA00009677"/>
    </source>
</evidence>
<evidence type="ECO:0000259" key="6">
    <source>
        <dbReference type="Pfam" id="PF06429"/>
    </source>
</evidence>
<gene>
    <name evidence="8" type="ORF">ENS56_06550</name>
</gene>
<reference evidence="8" key="1">
    <citation type="journal article" date="2020" name="mSystems">
        <title>Genome- and Community-Level Interaction Insights into Carbon Utilization and Element Cycling Functions of Hydrothermarchaeota in Hydrothermal Sediment.</title>
        <authorList>
            <person name="Zhou Z."/>
            <person name="Liu Y."/>
            <person name="Xu W."/>
            <person name="Pan J."/>
            <person name="Luo Z.H."/>
            <person name="Li M."/>
        </authorList>
    </citation>
    <scope>NUCLEOTIDE SEQUENCE [LARGE SCALE GENOMIC DNA]</scope>
    <source>
        <strain evidence="8">SpSt-500</strain>
    </source>
</reference>
<dbReference type="InterPro" id="IPR053967">
    <property type="entry name" value="LlgE_F_G-like_D1"/>
</dbReference>
<keyword evidence="8" id="KW-0966">Cell projection</keyword>
<feature type="domain" description="Flagellar hook protein FlgE/F/G-like D1" evidence="7">
    <location>
        <begin position="73"/>
        <end position="142"/>
    </location>
</feature>
<evidence type="ECO:0000313" key="8">
    <source>
        <dbReference type="EMBL" id="HGT47675.1"/>
    </source>
</evidence>
<evidence type="ECO:0000256" key="3">
    <source>
        <dbReference type="ARBA" id="ARBA00023143"/>
    </source>
</evidence>
<feature type="domain" description="Flagellar basal body rod protein N-terminal" evidence="5">
    <location>
        <begin position="5"/>
        <end position="35"/>
    </location>
</feature>
<dbReference type="GO" id="GO:0071978">
    <property type="term" value="P:bacterial-type flagellum-dependent swarming motility"/>
    <property type="evidence" value="ECO:0007669"/>
    <property type="project" value="TreeGrafter"/>
</dbReference>
<dbReference type="AlphaFoldDB" id="A0A832DJY5"/>
<comment type="similarity">
    <text evidence="2 4">Belongs to the flagella basal body rod proteins family.</text>
</comment>
<dbReference type="InterPro" id="IPR037925">
    <property type="entry name" value="FlgE/F/G-like"/>
</dbReference>
<accession>A0A832DJY5</accession>
<comment type="caution">
    <text evidence="8">The sequence shown here is derived from an EMBL/GenBank/DDBJ whole genome shotgun (WGS) entry which is preliminary data.</text>
</comment>
<dbReference type="EMBL" id="DSVI01000007">
    <property type="protein sequence ID" value="HGT47675.1"/>
    <property type="molecule type" value="Genomic_DNA"/>
</dbReference>
<keyword evidence="8" id="KW-0282">Flagellum</keyword>
<protein>
    <submittedName>
        <fullName evidence="8">Flagellar hook basal-body protein</fullName>
    </submittedName>
</protein>
<feature type="domain" description="Flagellar basal-body/hook protein C-terminal" evidence="6">
    <location>
        <begin position="188"/>
        <end position="230"/>
    </location>
</feature>
<dbReference type="Pfam" id="PF22692">
    <property type="entry name" value="LlgE_F_G_D1"/>
    <property type="match status" value="1"/>
</dbReference>